<evidence type="ECO:0000256" key="1">
    <source>
        <dbReference type="SAM" id="MobiDB-lite"/>
    </source>
</evidence>
<proteinExistence type="predicted"/>
<feature type="region of interest" description="Disordered" evidence="1">
    <location>
        <begin position="1"/>
        <end position="68"/>
    </location>
</feature>
<feature type="compositionally biased region" description="Low complexity" evidence="1">
    <location>
        <begin position="143"/>
        <end position="159"/>
    </location>
</feature>
<organism evidence="2 3">
    <name type="scientific">Lithospermum erythrorhizon</name>
    <name type="common">Purple gromwell</name>
    <name type="synonym">Lithospermum officinale var. erythrorhizon</name>
    <dbReference type="NCBI Taxonomy" id="34254"/>
    <lineage>
        <taxon>Eukaryota</taxon>
        <taxon>Viridiplantae</taxon>
        <taxon>Streptophyta</taxon>
        <taxon>Embryophyta</taxon>
        <taxon>Tracheophyta</taxon>
        <taxon>Spermatophyta</taxon>
        <taxon>Magnoliopsida</taxon>
        <taxon>eudicotyledons</taxon>
        <taxon>Gunneridae</taxon>
        <taxon>Pentapetalae</taxon>
        <taxon>asterids</taxon>
        <taxon>lamiids</taxon>
        <taxon>Boraginales</taxon>
        <taxon>Boraginaceae</taxon>
        <taxon>Boraginoideae</taxon>
        <taxon>Lithospermeae</taxon>
        <taxon>Lithospermum</taxon>
    </lineage>
</organism>
<dbReference type="EMBL" id="BAABME010000275">
    <property type="protein sequence ID" value="GAA0141351.1"/>
    <property type="molecule type" value="Genomic_DNA"/>
</dbReference>
<evidence type="ECO:0000313" key="2">
    <source>
        <dbReference type="EMBL" id="GAA0141351.1"/>
    </source>
</evidence>
<accession>A0AAV3NSA5</accession>
<keyword evidence="3" id="KW-1185">Reference proteome</keyword>
<comment type="caution">
    <text evidence="2">The sequence shown here is derived from an EMBL/GenBank/DDBJ whole genome shotgun (WGS) entry which is preliminary data.</text>
</comment>
<feature type="compositionally biased region" description="Basic and acidic residues" evidence="1">
    <location>
        <begin position="11"/>
        <end position="20"/>
    </location>
</feature>
<gene>
    <name evidence="2" type="ORF">LIER_02513</name>
</gene>
<feature type="compositionally biased region" description="Basic and acidic residues" evidence="1">
    <location>
        <begin position="33"/>
        <end position="42"/>
    </location>
</feature>
<sequence>MEAFIENVSDTVEKESHEAQENVSEAVGNVTESVEKKSREAQENVSEAVGNVTESVEGVADEGKEEAKKKVAETKKSIASLVSHGLSKAEEMVHAAKGYVDTKGTDLQGTIGQVSGSLASLVKSKTAPGGSAKKKSEEADPLPVSGGSSSPSPSPAVAADRGLPENQPLLSDTTQTRASWTNCCGLLDCITTSDR</sequence>
<reference evidence="2 3" key="1">
    <citation type="submission" date="2024-01" db="EMBL/GenBank/DDBJ databases">
        <title>The complete chloroplast genome sequence of Lithospermum erythrorhizon: insights into the phylogenetic relationship among Boraginaceae species and the maternal lineages of purple gromwells.</title>
        <authorList>
            <person name="Okada T."/>
            <person name="Watanabe K."/>
        </authorList>
    </citation>
    <scope>NUCLEOTIDE SEQUENCE [LARGE SCALE GENOMIC DNA]</scope>
</reference>
<dbReference type="Proteomes" id="UP001454036">
    <property type="component" value="Unassembled WGS sequence"/>
</dbReference>
<dbReference type="SUPFAM" id="SSF58113">
    <property type="entry name" value="Apolipoprotein A-I"/>
    <property type="match status" value="1"/>
</dbReference>
<feature type="region of interest" description="Disordered" evidence="1">
    <location>
        <begin position="122"/>
        <end position="174"/>
    </location>
</feature>
<evidence type="ECO:0000313" key="3">
    <source>
        <dbReference type="Proteomes" id="UP001454036"/>
    </source>
</evidence>
<dbReference type="Gene3D" id="1.20.120.20">
    <property type="entry name" value="Apolipoprotein"/>
    <property type="match status" value="1"/>
</dbReference>
<protein>
    <submittedName>
        <fullName evidence="2">Uncharacterized protein</fullName>
    </submittedName>
</protein>
<name>A0AAV3NSA5_LITER</name>
<dbReference type="AlphaFoldDB" id="A0AAV3NSA5"/>